<name>A0ABU2MRU9_9ACTN</name>
<dbReference type="Proteomes" id="UP001183246">
    <property type="component" value="Unassembled WGS sequence"/>
</dbReference>
<proteinExistence type="predicted"/>
<dbReference type="NCBIfam" id="NF033521">
    <property type="entry name" value="lasso_leader_L3"/>
    <property type="match status" value="1"/>
</dbReference>
<evidence type="ECO:0000313" key="2">
    <source>
        <dbReference type="Proteomes" id="UP001183246"/>
    </source>
</evidence>
<comment type="caution">
    <text evidence="1">The sequence shown here is derived from an EMBL/GenBank/DDBJ whole genome shotgun (WGS) entry which is preliminary data.</text>
</comment>
<dbReference type="RefSeq" id="WP_311705371.1">
    <property type="nucleotide sequence ID" value="NZ_JAVREL010000009.1"/>
</dbReference>
<sequence length="47" mass="5370">MYEEPSAEEPEVYEPPVLMEVGGFAEETQGQWGWRWSEGPGRGYYGT</sequence>
<dbReference type="EMBL" id="JAVREL010000009">
    <property type="protein sequence ID" value="MDT0344235.1"/>
    <property type="molecule type" value="Genomic_DNA"/>
</dbReference>
<reference evidence="2" key="1">
    <citation type="submission" date="2023-07" db="EMBL/GenBank/DDBJ databases">
        <title>30 novel species of actinomycetes from the DSMZ collection.</title>
        <authorList>
            <person name="Nouioui I."/>
        </authorList>
    </citation>
    <scope>NUCLEOTIDE SEQUENCE [LARGE SCALE GENOMIC DNA]</scope>
    <source>
        <strain evidence="2">DSM 44938</strain>
    </source>
</reference>
<protein>
    <submittedName>
        <fullName evidence="1">Lasso RiPP family leader peptide-containing protein</fullName>
    </submittedName>
</protein>
<organism evidence="1 2">
    <name type="scientific">Streptomyces litchfieldiae</name>
    <dbReference type="NCBI Taxonomy" id="3075543"/>
    <lineage>
        <taxon>Bacteria</taxon>
        <taxon>Bacillati</taxon>
        <taxon>Actinomycetota</taxon>
        <taxon>Actinomycetes</taxon>
        <taxon>Kitasatosporales</taxon>
        <taxon>Streptomycetaceae</taxon>
        <taxon>Streptomyces</taxon>
    </lineage>
</organism>
<evidence type="ECO:0000313" key="1">
    <source>
        <dbReference type="EMBL" id="MDT0344235.1"/>
    </source>
</evidence>
<keyword evidence="2" id="KW-1185">Reference proteome</keyword>
<gene>
    <name evidence="1" type="ORF">RM590_16650</name>
</gene>
<accession>A0ABU2MRU9</accession>